<evidence type="ECO:0000313" key="3">
    <source>
        <dbReference type="EMBL" id="OWK40491.1"/>
    </source>
</evidence>
<feature type="region of interest" description="Disordered" evidence="1">
    <location>
        <begin position="210"/>
        <end position="274"/>
    </location>
</feature>
<evidence type="ECO:0000256" key="1">
    <source>
        <dbReference type="SAM" id="MobiDB-lite"/>
    </source>
</evidence>
<accession>A0A225DFZ5</accession>
<dbReference type="AlphaFoldDB" id="A0A225DFZ5"/>
<evidence type="ECO:0000313" key="4">
    <source>
        <dbReference type="Proteomes" id="UP000214646"/>
    </source>
</evidence>
<feature type="compositionally biased region" description="Pro residues" evidence="1">
    <location>
        <begin position="47"/>
        <end position="57"/>
    </location>
</feature>
<proteinExistence type="predicted"/>
<feature type="region of interest" description="Disordered" evidence="1">
    <location>
        <begin position="29"/>
        <end position="57"/>
    </location>
</feature>
<dbReference type="OrthoDB" id="292403at2"/>
<dbReference type="RefSeq" id="WP_088256397.1">
    <property type="nucleotide sequence ID" value="NZ_NIDE01000008.1"/>
</dbReference>
<protein>
    <submittedName>
        <fullName evidence="3">Uncharacterized protein</fullName>
    </submittedName>
</protein>
<feature type="compositionally biased region" description="Polar residues" evidence="1">
    <location>
        <begin position="261"/>
        <end position="274"/>
    </location>
</feature>
<evidence type="ECO:0000256" key="2">
    <source>
        <dbReference type="SAM" id="SignalP"/>
    </source>
</evidence>
<feature type="compositionally biased region" description="Pro residues" evidence="1">
    <location>
        <begin position="227"/>
        <end position="239"/>
    </location>
</feature>
<reference evidence="4" key="1">
    <citation type="submission" date="2017-06" db="EMBL/GenBank/DDBJ databases">
        <title>Genome analysis of Fimbriiglobus ruber SP5, the first member of the order Planctomycetales with confirmed chitinolytic capability.</title>
        <authorList>
            <person name="Ravin N.V."/>
            <person name="Rakitin A.L."/>
            <person name="Ivanova A.A."/>
            <person name="Beletsky A.V."/>
            <person name="Kulichevskaya I.S."/>
            <person name="Mardanov A.V."/>
            <person name="Dedysh S.N."/>
        </authorList>
    </citation>
    <scope>NUCLEOTIDE SEQUENCE [LARGE SCALE GENOMIC DNA]</scope>
    <source>
        <strain evidence="4">SP5</strain>
    </source>
</reference>
<comment type="caution">
    <text evidence="3">The sequence shown here is derived from an EMBL/GenBank/DDBJ whole genome shotgun (WGS) entry which is preliminary data.</text>
</comment>
<dbReference type="EMBL" id="NIDE01000008">
    <property type="protein sequence ID" value="OWK40491.1"/>
    <property type="molecule type" value="Genomic_DNA"/>
</dbReference>
<keyword evidence="2" id="KW-0732">Signal</keyword>
<gene>
    <name evidence="3" type="ORF">FRUB_05410</name>
</gene>
<feature type="chain" id="PRO_5012985469" evidence="2">
    <location>
        <begin position="22"/>
        <end position="411"/>
    </location>
</feature>
<sequence length="411" mass="41949">MNRTRWKIMAGGLALSLGGLAAVASGPTRNGNVSNTASPRQANRAPLEPPVIIPPPKPSDLPRAVPATVPGPLQIPTLQEPAVPTPAVPPATIASPADLSAPVAGLALPLPAPVAGPETAPAPRVKAERVTELTLPVTLSDPIAPATPKVIPTGGEIVPVVAPEPQATPAVVPVPQPVAPKPLTPQPVEVRPTPAVDLLAPPVATALPPQQAVAPPVPTPAATQPVPVAPPAPAVPPAPALAVPSPRVEAQPQLTPPAPSQPVQAADTQPSLASQPVVTEKKLKVMLHMGDEQPRFEVRDGEDVLLKVTCEKVDVKSPSERGETMSVLKATGKVTFMTPGGEGICDELTVAPGTGQVCVSGKVNFKYNWGKVETTVSGDKMTFRLGSAPGTVVGPGSARTEGIPASYQRVR</sequence>
<name>A0A225DFZ5_9BACT</name>
<organism evidence="3 4">
    <name type="scientific">Fimbriiglobus ruber</name>
    <dbReference type="NCBI Taxonomy" id="1908690"/>
    <lineage>
        <taxon>Bacteria</taxon>
        <taxon>Pseudomonadati</taxon>
        <taxon>Planctomycetota</taxon>
        <taxon>Planctomycetia</taxon>
        <taxon>Gemmatales</taxon>
        <taxon>Gemmataceae</taxon>
        <taxon>Fimbriiglobus</taxon>
    </lineage>
</organism>
<feature type="signal peptide" evidence="2">
    <location>
        <begin position="1"/>
        <end position="21"/>
    </location>
</feature>
<keyword evidence="4" id="KW-1185">Reference proteome</keyword>
<dbReference type="Proteomes" id="UP000214646">
    <property type="component" value="Unassembled WGS sequence"/>
</dbReference>
<feature type="compositionally biased region" description="Low complexity" evidence="1">
    <location>
        <begin position="210"/>
        <end position="226"/>
    </location>
</feature>
<feature type="compositionally biased region" description="Polar residues" evidence="1">
    <location>
        <begin position="29"/>
        <end position="41"/>
    </location>
</feature>